<name>A0A380JET1_STRDO</name>
<feature type="region of interest" description="Disordered" evidence="2">
    <location>
        <begin position="66"/>
        <end position="85"/>
    </location>
</feature>
<organism evidence="4 5">
    <name type="scientific">Streptococcus downei MFe28</name>
    <dbReference type="NCBI Taxonomy" id="764290"/>
    <lineage>
        <taxon>Bacteria</taxon>
        <taxon>Bacillati</taxon>
        <taxon>Bacillota</taxon>
        <taxon>Bacilli</taxon>
        <taxon>Lactobacillales</taxon>
        <taxon>Streptococcaceae</taxon>
        <taxon>Streptococcus</taxon>
    </lineage>
</organism>
<dbReference type="SUPFAM" id="SSF53955">
    <property type="entry name" value="Lysozyme-like"/>
    <property type="match status" value="1"/>
</dbReference>
<dbReference type="AlphaFoldDB" id="A0A380JET1"/>
<dbReference type="CDD" id="cd16891">
    <property type="entry name" value="CwlT-like"/>
    <property type="match status" value="1"/>
</dbReference>
<evidence type="ECO:0000313" key="4">
    <source>
        <dbReference type="EMBL" id="SUN36374.1"/>
    </source>
</evidence>
<evidence type="ECO:0000259" key="3">
    <source>
        <dbReference type="Pfam" id="PF13702"/>
    </source>
</evidence>
<evidence type="ECO:0000313" key="5">
    <source>
        <dbReference type="Proteomes" id="UP000254082"/>
    </source>
</evidence>
<protein>
    <submittedName>
        <fullName evidence="4">Transposon-like protein</fullName>
    </submittedName>
</protein>
<proteinExistence type="predicted"/>
<evidence type="ECO:0000256" key="1">
    <source>
        <dbReference type="ARBA" id="ARBA00004241"/>
    </source>
</evidence>
<dbReference type="InterPro" id="IPR023346">
    <property type="entry name" value="Lysozyme-like_dom_sf"/>
</dbReference>
<dbReference type="RefSeq" id="WP_002998120.1">
    <property type="nucleotide sequence ID" value="NZ_UHFA01000002.1"/>
</dbReference>
<dbReference type="EMBL" id="UHFA01000002">
    <property type="protein sequence ID" value="SUN36374.1"/>
    <property type="molecule type" value="Genomic_DNA"/>
</dbReference>
<dbReference type="Pfam" id="PF13702">
    <property type="entry name" value="Lysozyme_like"/>
    <property type="match status" value="1"/>
</dbReference>
<feature type="domain" description="CwlT-like lysozyme" evidence="3">
    <location>
        <begin position="29"/>
        <end position="190"/>
    </location>
</feature>
<accession>A0A380JET1</accession>
<dbReference type="InterPro" id="IPR047194">
    <property type="entry name" value="CwlT-like_lysozyme"/>
</dbReference>
<dbReference type="GO" id="GO:0009986">
    <property type="term" value="C:cell surface"/>
    <property type="evidence" value="ECO:0007669"/>
    <property type="project" value="UniProtKB-SubCell"/>
</dbReference>
<sequence length="201" mass="22467">MFKKIRRIIFVIIALLLIYKGVTLYQSVKRVLAYRPLVEQVLAEDDNNTNEDLVLAVIYTETKGKDDDVMQSSESSTGNTKSIKDNKESIKQGTKVLAENLEKAQAAKTDSWTAIQAYNFGANYIDYVADHGGKNTIQLAKAYSKNVVAPSLGNKTGKTYYHINPVSILYGGGKLYVNGGNHYYAKQVQFSLFLIRIIEKI</sequence>
<evidence type="ECO:0000256" key="2">
    <source>
        <dbReference type="SAM" id="MobiDB-lite"/>
    </source>
</evidence>
<gene>
    <name evidence="4" type="ORF">NCTC11391_01421</name>
</gene>
<comment type="subcellular location">
    <subcellularLocation>
        <location evidence="1">Cell surface</location>
    </subcellularLocation>
</comment>
<dbReference type="Proteomes" id="UP000254082">
    <property type="component" value="Unassembled WGS sequence"/>
</dbReference>
<reference evidence="4 5" key="1">
    <citation type="submission" date="2018-06" db="EMBL/GenBank/DDBJ databases">
        <authorList>
            <consortium name="Pathogen Informatics"/>
            <person name="Doyle S."/>
        </authorList>
    </citation>
    <scope>NUCLEOTIDE SEQUENCE [LARGE SCALE GENOMIC DNA]</scope>
    <source>
        <strain evidence="5">NCTC 11391</strain>
    </source>
</reference>
<feature type="compositionally biased region" description="Polar residues" evidence="2">
    <location>
        <begin position="70"/>
        <end position="81"/>
    </location>
</feature>
<dbReference type="OrthoDB" id="1654978at2"/>
<dbReference type="Gene3D" id="1.10.530.10">
    <property type="match status" value="1"/>
</dbReference>
<keyword evidence="5" id="KW-1185">Reference proteome</keyword>